<dbReference type="Proteomes" id="UP001216253">
    <property type="component" value="Unassembled WGS sequence"/>
</dbReference>
<feature type="transmembrane region" description="Helical" evidence="6">
    <location>
        <begin position="12"/>
        <end position="36"/>
    </location>
</feature>
<comment type="similarity">
    <text evidence="2">Belongs to the GtrA family.</text>
</comment>
<feature type="transmembrane region" description="Helical" evidence="6">
    <location>
        <begin position="109"/>
        <end position="126"/>
    </location>
</feature>
<keyword evidence="5 6" id="KW-0472">Membrane</keyword>
<dbReference type="PANTHER" id="PTHR38459:SF1">
    <property type="entry name" value="PROPHAGE BACTOPRENOL-LINKED GLUCOSE TRANSLOCASE HOMOLOG"/>
    <property type="match status" value="1"/>
</dbReference>
<evidence type="ECO:0000256" key="3">
    <source>
        <dbReference type="ARBA" id="ARBA00022692"/>
    </source>
</evidence>
<feature type="domain" description="GtrA/DPMS transmembrane" evidence="7">
    <location>
        <begin position="14"/>
        <end position="132"/>
    </location>
</feature>
<evidence type="ECO:0000256" key="4">
    <source>
        <dbReference type="ARBA" id="ARBA00022989"/>
    </source>
</evidence>
<evidence type="ECO:0000256" key="6">
    <source>
        <dbReference type="SAM" id="Phobius"/>
    </source>
</evidence>
<dbReference type="Pfam" id="PF04138">
    <property type="entry name" value="GtrA_DPMS_TM"/>
    <property type="match status" value="1"/>
</dbReference>
<keyword evidence="4 6" id="KW-1133">Transmembrane helix</keyword>
<protein>
    <submittedName>
        <fullName evidence="8">GtrA family protein</fullName>
    </submittedName>
</protein>
<organism evidence="8 9">
    <name type="scientific">Novosphingobium album</name>
    <name type="common">ex Liu et al. 2023</name>
    <dbReference type="NCBI Taxonomy" id="3031130"/>
    <lineage>
        <taxon>Bacteria</taxon>
        <taxon>Pseudomonadati</taxon>
        <taxon>Pseudomonadota</taxon>
        <taxon>Alphaproteobacteria</taxon>
        <taxon>Sphingomonadales</taxon>
        <taxon>Sphingomonadaceae</taxon>
        <taxon>Novosphingobium</taxon>
    </lineage>
</organism>
<evidence type="ECO:0000256" key="5">
    <source>
        <dbReference type="ARBA" id="ARBA00023136"/>
    </source>
</evidence>
<keyword evidence="3 6" id="KW-0812">Transmembrane</keyword>
<sequence>MTRLAHHDAARPFRFLVAGGVNTVFGIAFYPALLWAVPTLRVHYMVALGVAQVVCLGFAFATHKFGVFRTRGTNWLREFGTFASFYLFNYAVNWAALPLLVELAGIPPVLAQTGFTLVLVATSWFWHSRVTFRPAAE</sequence>
<evidence type="ECO:0000313" key="8">
    <source>
        <dbReference type="EMBL" id="MDE8652348.1"/>
    </source>
</evidence>
<dbReference type="PANTHER" id="PTHR38459">
    <property type="entry name" value="PROPHAGE BACTOPRENOL-LINKED GLUCOSE TRANSLOCASE HOMOLOG"/>
    <property type="match status" value="1"/>
</dbReference>
<dbReference type="InterPro" id="IPR051401">
    <property type="entry name" value="GtrA_CellWall_Glycosyl"/>
</dbReference>
<evidence type="ECO:0000256" key="1">
    <source>
        <dbReference type="ARBA" id="ARBA00004141"/>
    </source>
</evidence>
<dbReference type="EMBL" id="JARESE010000036">
    <property type="protein sequence ID" value="MDE8652348.1"/>
    <property type="molecule type" value="Genomic_DNA"/>
</dbReference>
<dbReference type="InterPro" id="IPR007267">
    <property type="entry name" value="GtrA_DPMS_TM"/>
</dbReference>
<evidence type="ECO:0000259" key="7">
    <source>
        <dbReference type="Pfam" id="PF04138"/>
    </source>
</evidence>
<keyword evidence="9" id="KW-1185">Reference proteome</keyword>
<feature type="transmembrane region" description="Helical" evidence="6">
    <location>
        <begin position="42"/>
        <end position="63"/>
    </location>
</feature>
<comment type="subcellular location">
    <subcellularLocation>
        <location evidence="1">Membrane</location>
        <topology evidence="1">Multi-pass membrane protein</topology>
    </subcellularLocation>
</comment>
<comment type="caution">
    <text evidence="8">The sequence shown here is derived from an EMBL/GenBank/DDBJ whole genome shotgun (WGS) entry which is preliminary data.</text>
</comment>
<accession>A0ABT5WT77</accession>
<evidence type="ECO:0000256" key="2">
    <source>
        <dbReference type="ARBA" id="ARBA00009399"/>
    </source>
</evidence>
<gene>
    <name evidence="8" type="ORF">PYV00_11595</name>
</gene>
<feature type="transmembrane region" description="Helical" evidence="6">
    <location>
        <begin position="75"/>
        <end position="97"/>
    </location>
</feature>
<name>A0ABT5WT77_9SPHN</name>
<dbReference type="RefSeq" id="WP_275228431.1">
    <property type="nucleotide sequence ID" value="NZ_JARESE010000036.1"/>
</dbReference>
<reference evidence="8 9" key="1">
    <citation type="submission" date="2023-03" db="EMBL/GenBank/DDBJ databases">
        <title>NovoSphingobium album sp. nov. isolated from polycyclic aromatic hydrocarbons- and heavy-metal polluted soil.</title>
        <authorList>
            <person name="Liu Z."/>
            <person name="Wang K."/>
        </authorList>
    </citation>
    <scope>NUCLEOTIDE SEQUENCE [LARGE SCALE GENOMIC DNA]</scope>
    <source>
        <strain evidence="8 9">H3SJ31-1</strain>
    </source>
</reference>
<evidence type="ECO:0000313" key="9">
    <source>
        <dbReference type="Proteomes" id="UP001216253"/>
    </source>
</evidence>
<proteinExistence type="inferred from homology"/>